<dbReference type="Proteomes" id="UP000005824">
    <property type="component" value="Unassembled WGS sequence"/>
</dbReference>
<dbReference type="STRING" id="497964.CfE428DRAFT_0381"/>
<dbReference type="PANTHER" id="PTHR30126:SF39">
    <property type="entry name" value="HTH-TYPE TRANSCRIPTIONAL REGULATOR CYSL"/>
    <property type="match status" value="1"/>
</dbReference>
<dbReference type="Pfam" id="PF03466">
    <property type="entry name" value="LysR_substrate"/>
    <property type="match status" value="1"/>
</dbReference>
<protein>
    <submittedName>
        <fullName evidence="5">Transcriptional regulator, LysR family</fullName>
    </submittedName>
</protein>
<name>B4CUL8_9BACT</name>
<organism evidence="5 6">
    <name type="scientific">Chthoniobacter flavus Ellin428</name>
    <dbReference type="NCBI Taxonomy" id="497964"/>
    <lineage>
        <taxon>Bacteria</taxon>
        <taxon>Pseudomonadati</taxon>
        <taxon>Verrucomicrobiota</taxon>
        <taxon>Spartobacteria</taxon>
        <taxon>Chthoniobacterales</taxon>
        <taxon>Chthoniobacteraceae</taxon>
        <taxon>Chthoniobacter</taxon>
    </lineage>
</organism>
<feature type="domain" description="LysR substrate-binding" evidence="4">
    <location>
        <begin position="4"/>
        <end position="175"/>
    </location>
</feature>
<dbReference type="GO" id="GO:0000976">
    <property type="term" value="F:transcription cis-regulatory region binding"/>
    <property type="evidence" value="ECO:0007669"/>
    <property type="project" value="TreeGrafter"/>
</dbReference>
<dbReference type="InParanoid" id="B4CUL8"/>
<reference evidence="5 6" key="1">
    <citation type="journal article" date="2011" name="J. Bacteriol.">
        <title>Genome sequence of Chthoniobacter flavus Ellin428, an aerobic heterotrophic soil bacterium.</title>
        <authorList>
            <person name="Kant R."/>
            <person name="van Passel M.W."/>
            <person name="Palva A."/>
            <person name="Lucas S."/>
            <person name="Lapidus A."/>
            <person name="Glavina Del Rio T."/>
            <person name="Dalin E."/>
            <person name="Tice H."/>
            <person name="Bruce D."/>
            <person name="Goodwin L."/>
            <person name="Pitluck S."/>
            <person name="Larimer F.W."/>
            <person name="Land M.L."/>
            <person name="Hauser L."/>
            <person name="Sangwan P."/>
            <person name="de Vos W.M."/>
            <person name="Janssen P.H."/>
            <person name="Smidt H."/>
        </authorList>
    </citation>
    <scope>NUCLEOTIDE SEQUENCE [LARGE SCALE GENOMIC DNA]</scope>
    <source>
        <strain evidence="5 6">Ellin428</strain>
    </source>
</reference>
<dbReference type="InterPro" id="IPR005119">
    <property type="entry name" value="LysR_subst-bd"/>
</dbReference>
<sequence length="177" mass="19360">MTCDVTDGNTDTIIGALLDQRIDLALIEGPCHRTEIQKETFFEDEIIWIAAPSHPLAKEAKVTPTMVIECPIVVREVGAGTRQFMESALRRLGIRPNRLKIVQEIPSPAGVKRLVAAGLGIGYAFRLGVEQEIASGILRKIHCPKLTIRGAFSLLFRQGPSPSGVGQAFKQMLLSEE</sequence>
<keyword evidence="3" id="KW-0804">Transcription</keyword>
<comment type="caution">
    <text evidence="5">The sequence shown here is derived from an EMBL/GenBank/DDBJ whole genome shotgun (WGS) entry which is preliminary data.</text>
</comment>
<keyword evidence="6" id="KW-1185">Reference proteome</keyword>
<evidence type="ECO:0000256" key="2">
    <source>
        <dbReference type="ARBA" id="ARBA00023015"/>
    </source>
</evidence>
<comment type="similarity">
    <text evidence="1">Belongs to the LysR transcriptional regulatory family.</text>
</comment>
<proteinExistence type="inferred from homology"/>
<evidence type="ECO:0000256" key="3">
    <source>
        <dbReference type="ARBA" id="ARBA00023163"/>
    </source>
</evidence>
<evidence type="ECO:0000313" key="6">
    <source>
        <dbReference type="Proteomes" id="UP000005824"/>
    </source>
</evidence>
<evidence type="ECO:0000313" key="5">
    <source>
        <dbReference type="EMBL" id="EDY22256.1"/>
    </source>
</evidence>
<keyword evidence="2" id="KW-0805">Transcription regulation</keyword>
<dbReference type="Gene3D" id="3.40.190.290">
    <property type="match status" value="1"/>
</dbReference>
<dbReference type="PANTHER" id="PTHR30126">
    <property type="entry name" value="HTH-TYPE TRANSCRIPTIONAL REGULATOR"/>
    <property type="match status" value="1"/>
</dbReference>
<dbReference type="eggNOG" id="COG0583">
    <property type="taxonomic scope" value="Bacteria"/>
</dbReference>
<gene>
    <name evidence="5" type="ORF">CfE428DRAFT_0381</name>
</gene>
<evidence type="ECO:0000259" key="4">
    <source>
        <dbReference type="Pfam" id="PF03466"/>
    </source>
</evidence>
<dbReference type="SUPFAM" id="SSF53850">
    <property type="entry name" value="Periplasmic binding protein-like II"/>
    <property type="match status" value="1"/>
</dbReference>
<dbReference type="AlphaFoldDB" id="B4CUL8"/>
<dbReference type="EMBL" id="ABVL01000001">
    <property type="protein sequence ID" value="EDY22256.1"/>
    <property type="molecule type" value="Genomic_DNA"/>
</dbReference>
<accession>B4CUL8</accession>
<evidence type="ECO:0000256" key="1">
    <source>
        <dbReference type="ARBA" id="ARBA00009437"/>
    </source>
</evidence>
<dbReference type="GO" id="GO:0006355">
    <property type="term" value="P:regulation of DNA-templated transcription"/>
    <property type="evidence" value="ECO:0007669"/>
    <property type="project" value="TreeGrafter"/>
</dbReference>